<feature type="region of interest" description="Disordered" evidence="6">
    <location>
        <begin position="383"/>
        <end position="430"/>
    </location>
</feature>
<feature type="domain" description="LamG-like jellyroll fold" evidence="8">
    <location>
        <begin position="456"/>
        <end position="594"/>
    </location>
</feature>
<name>A0A6L9S4E3_9ACTN</name>
<dbReference type="SMART" id="SM00282">
    <property type="entry name" value="LamG"/>
    <property type="match status" value="1"/>
</dbReference>
<feature type="region of interest" description="Disordered" evidence="6">
    <location>
        <begin position="1"/>
        <end position="24"/>
    </location>
</feature>
<dbReference type="EMBL" id="JAAGOA010000001">
    <property type="protein sequence ID" value="NED98889.1"/>
    <property type="molecule type" value="Genomic_DNA"/>
</dbReference>
<evidence type="ECO:0000259" key="8">
    <source>
        <dbReference type="SMART" id="SM00560"/>
    </source>
</evidence>
<feature type="domain" description="Laminin G" evidence="7">
    <location>
        <begin position="456"/>
        <end position="589"/>
    </location>
</feature>
<dbReference type="InterPro" id="IPR013320">
    <property type="entry name" value="ConA-like_dom_sf"/>
</dbReference>
<dbReference type="CDD" id="cd00110">
    <property type="entry name" value="LamG"/>
    <property type="match status" value="1"/>
</dbReference>
<keyword evidence="10" id="KW-1185">Reference proteome</keyword>
<dbReference type="InterPro" id="IPR036278">
    <property type="entry name" value="Sialidase_sf"/>
</dbReference>
<dbReference type="Gene3D" id="2.60.120.200">
    <property type="match status" value="1"/>
</dbReference>
<evidence type="ECO:0000256" key="4">
    <source>
        <dbReference type="ARBA" id="ARBA00022729"/>
    </source>
</evidence>
<comment type="caution">
    <text evidence="9">The sequence shown here is derived from an EMBL/GenBank/DDBJ whole genome shotgun (WGS) entry which is preliminary data.</text>
</comment>
<organism evidence="9 10">
    <name type="scientific">Phytoactinopolyspora halotolerans</name>
    <dbReference type="NCBI Taxonomy" id="1981512"/>
    <lineage>
        <taxon>Bacteria</taxon>
        <taxon>Bacillati</taxon>
        <taxon>Actinomycetota</taxon>
        <taxon>Actinomycetes</taxon>
        <taxon>Jiangellales</taxon>
        <taxon>Jiangellaceae</taxon>
        <taxon>Phytoactinopolyspora</taxon>
    </lineage>
</organism>
<dbReference type="InterPro" id="IPR006558">
    <property type="entry name" value="LamG-like"/>
</dbReference>
<proteinExistence type="inferred from homology"/>
<protein>
    <recommendedName>
        <fullName evidence="3">exo-alpha-sialidase</fullName>
        <ecNumber evidence="3">3.2.1.18</ecNumber>
    </recommendedName>
</protein>
<keyword evidence="4" id="KW-0732">Signal</keyword>
<dbReference type="InterPro" id="IPR011040">
    <property type="entry name" value="Sialidase"/>
</dbReference>
<keyword evidence="5" id="KW-1015">Disulfide bond</keyword>
<evidence type="ECO:0000256" key="5">
    <source>
        <dbReference type="ARBA" id="ARBA00023157"/>
    </source>
</evidence>
<dbReference type="InterPro" id="IPR001791">
    <property type="entry name" value="Laminin_G"/>
</dbReference>
<dbReference type="PANTHER" id="PTHR10628">
    <property type="entry name" value="SIALIDASE"/>
    <property type="match status" value="1"/>
</dbReference>
<evidence type="ECO:0000256" key="3">
    <source>
        <dbReference type="ARBA" id="ARBA00012733"/>
    </source>
</evidence>
<evidence type="ECO:0000256" key="6">
    <source>
        <dbReference type="SAM" id="MobiDB-lite"/>
    </source>
</evidence>
<evidence type="ECO:0000313" key="10">
    <source>
        <dbReference type="Proteomes" id="UP000475214"/>
    </source>
</evidence>
<dbReference type="AlphaFoldDB" id="A0A6L9S4E3"/>
<dbReference type="CDD" id="cd15482">
    <property type="entry name" value="Sialidase_non-viral"/>
    <property type="match status" value="1"/>
</dbReference>
<evidence type="ECO:0000256" key="2">
    <source>
        <dbReference type="ARBA" id="ARBA00009348"/>
    </source>
</evidence>
<dbReference type="EC" id="3.2.1.18" evidence="3"/>
<accession>A0A6L9S4E3</accession>
<dbReference type="GO" id="GO:0016020">
    <property type="term" value="C:membrane"/>
    <property type="evidence" value="ECO:0007669"/>
    <property type="project" value="TreeGrafter"/>
</dbReference>
<dbReference type="Pfam" id="PF13385">
    <property type="entry name" value="Laminin_G_3"/>
    <property type="match status" value="1"/>
</dbReference>
<dbReference type="GO" id="GO:0005737">
    <property type="term" value="C:cytoplasm"/>
    <property type="evidence" value="ECO:0007669"/>
    <property type="project" value="TreeGrafter"/>
</dbReference>
<dbReference type="PANTHER" id="PTHR10628:SF30">
    <property type="entry name" value="EXO-ALPHA-SIALIDASE"/>
    <property type="match status" value="1"/>
</dbReference>
<dbReference type="GO" id="GO:0006689">
    <property type="term" value="P:ganglioside catabolic process"/>
    <property type="evidence" value="ECO:0007669"/>
    <property type="project" value="TreeGrafter"/>
</dbReference>
<evidence type="ECO:0000256" key="1">
    <source>
        <dbReference type="ARBA" id="ARBA00000427"/>
    </source>
</evidence>
<dbReference type="Pfam" id="PF13088">
    <property type="entry name" value="BNR_2"/>
    <property type="match status" value="1"/>
</dbReference>
<comment type="catalytic activity">
    <reaction evidence="1">
        <text>Hydrolysis of alpha-(2-&gt;3)-, alpha-(2-&gt;6)-, alpha-(2-&gt;8)- glycosidic linkages of terminal sialic acid residues in oligosaccharides, glycoproteins, glycolipids, colominic acid and synthetic substrates.</text>
        <dbReference type="EC" id="3.2.1.18"/>
    </reaction>
</comment>
<dbReference type="SUPFAM" id="SSF50939">
    <property type="entry name" value="Sialidases"/>
    <property type="match status" value="1"/>
</dbReference>
<comment type="similarity">
    <text evidence="2">Belongs to the glycosyl hydrolase 33 family.</text>
</comment>
<dbReference type="SUPFAM" id="SSF49899">
    <property type="entry name" value="Concanavalin A-like lectins/glucanases"/>
    <property type="match status" value="1"/>
</dbReference>
<sequence length="622" mass="67158">MTIGQAGSAISTQAPHPHAADPQDEPLFKEQTLFERGTHGYTCFRIPAIVEAADGALLAFAEGRVDDCGDHGDIDLVMRRSDDGGETWGPIEIVLDGAGDTRGNPAPVVDHETGRVVLLSTWNANGDTTDRRPFVTYSDDHGATWSQPQDITPDVKLDHWEFYATGPVHAIQLERGDHAGRLVAGANHTWGSDRPEGFARGAHLIYSDDGGLSWELGAVDSIGDNTVNPQEVSVVELTDGTVYAAARDQYGTDHGNRAFATSSDGGETFDARFATIPDLSAPIVQGATLRQRATDAGDEHDRILFSAPAHPASREAMSIRSSYDEGQTWEHWNDGKIIHWGPAAYSDLVSLPDHEIGLLYEAGEGTSPYDEIRFARFDEAYLATGNDDPPGFPEPPEPGPTTPDLTRTSTPHTAYVRGDAGLTDGATPRHGQALALDGEDDHIQIPFTDALDLGGGDFSVGTWFRYGDSDASQVLIWAYGIGSSKPSFWIRAEPGNNRIRALMTTENGSASVASPQAYDDGAWHHAALRRADGELSLWIDGERVASATAPEGSVTIGREFGIDGLYVGRRMDGVQHLEGAVDDVRVYRHGLSDREMQLLATTNAPLPRDLVLRLPLDQIDPE</sequence>
<dbReference type="InterPro" id="IPR026856">
    <property type="entry name" value="Sialidase_fam"/>
</dbReference>
<dbReference type="GO" id="GO:0009313">
    <property type="term" value="P:oligosaccharide catabolic process"/>
    <property type="evidence" value="ECO:0007669"/>
    <property type="project" value="TreeGrafter"/>
</dbReference>
<gene>
    <name evidence="9" type="ORF">G1H10_01745</name>
</gene>
<dbReference type="Gene3D" id="2.120.10.10">
    <property type="match status" value="1"/>
</dbReference>
<feature type="compositionally biased region" description="Pro residues" evidence="6">
    <location>
        <begin position="390"/>
        <end position="401"/>
    </location>
</feature>
<reference evidence="9 10" key="1">
    <citation type="submission" date="2020-02" db="EMBL/GenBank/DDBJ databases">
        <authorList>
            <person name="Li X.-J."/>
            <person name="Han X.-M."/>
        </authorList>
    </citation>
    <scope>NUCLEOTIDE SEQUENCE [LARGE SCALE GENOMIC DNA]</scope>
    <source>
        <strain evidence="9 10">CCTCC AB 2017055</strain>
    </source>
</reference>
<evidence type="ECO:0000313" key="9">
    <source>
        <dbReference type="EMBL" id="NED98889.1"/>
    </source>
</evidence>
<dbReference type="Proteomes" id="UP000475214">
    <property type="component" value="Unassembled WGS sequence"/>
</dbReference>
<dbReference type="GO" id="GO:0004308">
    <property type="term" value="F:exo-alpha-sialidase activity"/>
    <property type="evidence" value="ECO:0007669"/>
    <property type="project" value="UniProtKB-EC"/>
</dbReference>
<evidence type="ECO:0000259" key="7">
    <source>
        <dbReference type="SMART" id="SM00282"/>
    </source>
</evidence>
<dbReference type="SMART" id="SM00560">
    <property type="entry name" value="LamGL"/>
    <property type="match status" value="1"/>
</dbReference>